<evidence type="ECO:0000256" key="1">
    <source>
        <dbReference type="SAM" id="Phobius"/>
    </source>
</evidence>
<dbReference type="EMBL" id="UGRI01000001">
    <property type="protein sequence ID" value="SUA25182.1"/>
    <property type="molecule type" value="Genomic_DNA"/>
</dbReference>
<name>A0A378W3K1_NEIGO</name>
<keyword evidence="1" id="KW-0472">Membrane</keyword>
<accession>A0A378W3K1</accession>
<gene>
    <name evidence="2" type="ORF">NCTC11421_03192</name>
</gene>
<sequence length="100" mass="11566">MELMTVLLPLAALVSGVLFTWLLMKGRFQGEFAGLNAQLAEKAARCDLLNRHTQKLHQNWPLWMGNTSICRTKIMLWATVFPQPKSRLPICRKKRRNRFG</sequence>
<organism evidence="2">
    <name type="scientific">Neisseria gonorrhoeae</name>
    <dbReference type="NCBI Taxonomy" id="485"/>
    <lineage>
        <taxon>Bacteria</taxon>
        <taxon>Pseudomonadati</taxon>
        <taxon>Pseudomonadota</taxon>
        <taxon>Betaproteobacteria</taxon>
        <taxon>Neisseriales</taxon>
        <taxon>Neisseriaceae</taxon>
        <taxon>Neisseria</taxon>
    </lineage>
</organism>
<proteinExistence type="predicted"/>
<protein>
    <submittedName>
        <fullName evidence="2">DNA recombination protein rmuC-like protein</fullName>
    </submittedName>
</protein>
<feature type="transmembrane region" description="Helical" evidence="1">
    <location>
        <begin position="6"/>
        <end position="24"/>
    </location>
</feature>
<dbReference type="AlphaFoldDB" id="A0A378W3K1"/>
<keyword evidence="1" id="KW-1133">Transmembrane helix</keyword>
<reference evidence="2" key="1">
    <citation type="submission" date="2018-06" db="EMBL/GenBank/DDBJ databases">
        <authorList>
            <consortium name="Pathogen Informatics"/>
            <person name="Doyle S."/>
        </authorList>
    </citation>
    <scope>NUCLEOTIDE SEQUENCE [LARGE SCALE GENOMIC DNA]</scope>
    <source>
        <strain evidence="2">NCTC11421</strain>
    </source>
</reference>
<evidence type="ECO:0000313" key="2">
    <source>
        <dbReference type="EMBL" id="SUA25182.1"/>
    </source>
</evidence>
<keyword evidence="1" id="KW-0812">Transmembrane</keyword>